<comment type="caution">
    <text evidence="2">The sequence shown here is derived from an EMBL/GenBank/DDBJ whole genome shotgun (WGS) entry which is preliminary data.</text>
</comment>
<proteinExistence type="predicted"/>
<keyword evidence="1" id="KW-0812">Transmembrane</keyword>
<dbReference type="OrthoDB" id="205919at2157"/>
<name>A0A1S8AQD0_9EURY</name>
<protein>
    <submittedName>
        <fullName evidence="2">Uncharacterized protein</fullName>
    </submittedName>
</protein>
<accession>A0A1S8AQD0</accession>
<evidence type="ECO:0000256" key="1">
    <source>
        <dbReference type="SAM" id="Phobius"/>
    </source>
</evidence>
<feature type="transmembrane region" description="Helical" evidence="1">
    <location>
        <begin position="351"/>
        <end position="372"/>
    </location>
</feature>
<dbReference type="RefSeq" id="WP_076148799.1">
    <property type="nucleotide sequence ID" value="NZ_LWLN01000003.1"/>
</dbReference>
<organism evidence="2 3">
    <name type="scientific">Natrinema saccharevitans</name>
    <dbReference type="NCBI Taxonomy" id="301967"/>
    <lineage>
        <taxon>Archaea</taxon>
        <taxon>Methanobacteriati</taxon>
        <taxon>Methanobacteriota</taxon>
        <taxon>Stenosarchaea group</taxon>
        <taxon>Halobacteria</taxon>
        <taxon>Halobacteriales</taxon>
        <taxon>Natrialbaceae</taxon>
        <taxon>Natrinema</taxon>
    </lineage>
</organism>
<evidence type="ECO:0000313" key="2">
    <source>
        <dbReference type="EMBL" id="OLZ39063.1"/>
    </source>
</evidence>
<keyword evidence="3" id="KW-1185">Reference proteome</keyword>
<evidence type="ECO:0000313" key="3">
    <source>
        <dbReference type="Proteomes" id="UP000189370"/>
    </source>
</evidence>
<dbReference type="AlphaFoldDB" id="A0A1S8AQD0"/>
<keyword evidence="1" id="KW-1133">Transmembrane helix</keyword>
<reference evidence="3" key="1">
    <citation type="submission" date="2016-04" db="EMBL/GenBank/DDBJ databases">
        <authorList>
            <person name="Chen S.-C."/>
            <person name="Lai M.-C."/>
        </authorList>
    </citation>
    <scope>NUCLEOTIDE SEQUENCE [LARGE SCALE GENOMIC DNA]</scope>
    <source>
        <strain evidence="3">AB14</strain>
    </source>
</reference>
<dbReference type="Proteomes" id="UP000189370">
    <property type="component" value="Unassembled WGS sequence"/>
</dbReference>
<dbReference type="STRING" id="301967.A6E15_19045"/>
<keyword evidence="1" id="KW-0472">Membrane</keyword>
<dbReference type="EMBL" id="LWLN01000003">
    <property type="protein sequence ID" value="OLZ39063.1"/>
    <property type="molecule type" value="Genomic_DNA"/>
</dbReference>
<sequence>MRPISTRLFACLIALLVVTSGSIALAGTAVADPTSTGDLATDGTDTITDYNASADRNHTVTYDTDLSADTKDDFDELSLEIRNDGHTYASYSSADAEVVSGSSDGTTTLEVQFTVNHADLEKLPGDANQVTNTTYNFTERETGVDEGNGTSYDTTVGYEFADDHAVRTIHSDDSSLVDDLEVADSSDDDGWFGGFSVSSLNPFSSSAASSATIEDDVGINGSQTDVHVYSESDNVTSAFDDQLEDADDSERVGMLMTSNVDDGIVYVFANEPGEKIGGENVSDSDSYIVANEGGEYMVNMGDDYEGQDTASLELVAGQDVSADALQSDLGYGMLQAYGLDFGSLSSSLGDLIPLSLGGGAAGASLAGVAFVASRKQFGA</sequence>
<gene>
    <name evidence="2" type="ORF">A6E15_19045</name>
</gene>